<gene>
    <name evidence="1" type="ORF">Tco_1070305</name>
</gene>
<reference evidence="1" key="2">
    <citation type="submission" date="2022-01" db="EMBL/GenBank/DDBJ databases">
        <authorList>
            <person name="Yamashiro T."/>
            <person name="Shiraishi A."/>
            <person name="Satake H."/>
            <person name="Nakayama K."/>
        </authorList>
    </citation>
    <scope>NUCLEOTIDE SEQUENCE</scope>
</reference>
<dbReference type="EMBL" id="BQNB010019744">
    <property type="protein sequence ID" value="GJT88588.1"/>
    <property type="molecule type" value="Genomic_DNA"/>
</dbReference>
<dbReference type="Proteomes" id="UP001151760">
    <property type="component" value="Unassembled WGS sequence"/>
</dbReference>
<evidence type="ECO:0000313" key="2">
    <source>
        <dbReference type="Proteomes" id="UP001151760"/>
    </source>
</evidence>
<reference evidence="1" key="1">
    <citation type="journal article" date="2022" name="Int. J. Mol. Sci.">
        <title>Draft Genome of Tanacetum Coccineum: Genomic Comparison of Closely Related Tanacetum-Family Plants.</title>
        <authorList>
            <person name="Yamashiro T."/>
            <person name="Shiraishi A."/>
            <person name="Nakayama K."/>
            <person name="Satake H."/>
        </authorList>
    </citation>
    <scope>NUCLEOTIDE SEQUENCE</scope>
</reference>
<proteinExistence type="predicted"/>
<keyword evidence="2" id="KW-1185">Reference proteome</keyword>
<protein>
    <submittedName>
        <fullName evidence="1">Uncharacterized protein</fullName>
    </submittedName>
</protein>
<accession>A0ABQ5HL26</accession>
<evidence type="ECO:0000313" key="1">
    <source>
        <dbReference type="EMBL" id="GJT88588.1"/>
    </source>
</evidence>
<sequence length="117" mass="13053">MGLKSSGGRGYRVIVSILSQKEYHLPCQIQLFLISGGIDLGRMSSPANSWERESILEKNQSKCSQILQDSTHRSDSASKDINFRWNLNGMHSALLFIVDSMSTVSRSTSSSRLKDED</sequence>
<name>A0ABQ5HL26_9ASTR</name>
<organism evidence="1 2">
    <name type="scientific">Tanacetum coccineum</name>
    <dbReference type="NCBI Taxonomy" id="301880"/>
    <lineage>
        <taxon>Eukaryota</taxon>
        <taxon>Viridiplantae</taxon>
        <taxon>Streptophyta</taxon>
        <taxon>Embryophyta</taxon>
        <taxon>Tracheophyta</taxon>
        <taxon>Spermatophyta</taxon>
        <taxon>Magnoliopsida</taxon>
        <taxon>eudicotyledons</taxon>
        <taxon>Gunneridae</taxon>
        <taxon>Pentapetalae</taxon>
        <taxon>asterids</taxon>
        <taxon>campanulids</taxon>
        <taxon>Asterales</taxon>
        <taxon>Asteraceae</taxon>
        <taxon>Asteroideae</taxon>
        <taxon>Anthemideae</taxon>
        <taxon>Anthemidinae</taxon>
        <taxon>Tanacetum</taxon>
    </lineage>
</organism>
<comment type="caution">
    <text evidence="1">The sequence shown here is derived from an EMBL/GenBank/DDBJ whole genome shotgun (WGS) entry which is preliminary data.</text>
</comment>